<organism evidence="1 2">
    <name type="scientific">Toxocara canis</name>
    <name type="common">Canine roundworm</name>
    <dbReference type="NCBI Taxonomy" id="6265"/>
    <lineage>
        <taxon>Eukaryota</taxon>
        <taxon>Metazoa</taxon>
        <taxon>Ecdysozoa</taxon>
        <taxon>Nematoda</taxon>
        <taxon>Chromadorea</taxon>
        <taxon>Rhabditida</taxon>
        <taxon>Spirurina</taxon>
        <taxon>Ascaridomorpha</taxon>
        <taxon>Ascaridoidea</taxon>
        <taxon>Toxocaridae</taxon>
        <taxon>Toxocara</taxon>
    </lineage>
</organism>
<dbReference type="Proteomes" id="UP000031036">
    <property type="component" value="Unassembled WGS sequence"/>
</dbReference>
<keyword evidence="2" id="KW-1185">Reference proteome</keyword>
<sequence length="91" mass="9719">MRMLTKGIASERGSCADWVTNPPMCIPNRSLSPGHIPACLSGAGSESRLGVRNSNRNKLNTVTVGCEAGSECLFALRLLTERMGKLLAKES</sequence>
<evidence type="ECO:0000313" key="2">
    <source>
        <dbReference type="Proteomes" id="UP000031036"/>
    </source>
</evidence>
<accession>A0A0B2VUS0</accession>
<gene>
    <name evidence="1" type="ORF">Tcan_08481</name>
</gene>
<comment type="caution">
    <text evidence="1">The sequence shown here is derived from an EMBL/GenBank/DDBJ whole genome shotgun (WGS) entry which is preliminary data.</text>
</comment>
<name>A0A0B2VUS0_TOXCA</name>
<proteinExistence type="predicted"/>
<protein>
    <submittedName>
        <fullName evidence="1">Uncharacterized protein</fullName>
    </submittedName>
</protein>
<dbReference type="EMBL" id="JPKZ01000850">
    <property type="protein sequence ID" value="KHN85159.1"/>
    <property type="molecule type" value="Genomic_DNA"/>
</dbReference>
<dbReference type="AlphaFoldDB" id="A0A0B2VUS0"/>
<reference evidence="1 2" key="1">
    <citation type="submission" date="2014-11" db="EMBL/GenBank/DDBJ databases">
        <title>Genetic blueprint of the zoonotic pathogen Toxocara canis.</title>
        <authorList>
            <person name="Zhu X.-Q."/>
            <person name="Korhonen P.K."/>
            <person name="Cai H."/>
            <person name="Young N.D."/>
            <person name="Nejsum P."/>
            <person name="von Samson-Himmelstjerna G."/>
            <person name="Boag P.R."/>
            <person name="Tan P."/>
            <person name="Li Q."/>
            <person name="Min J."/>
            <person name="Yang Y."/>
            <person name="Wang X."/>
            <person name="Fang X."/>
            <person name="Hall R.S."/>
            <person name="Hofmann A."/>
            <person name="Sternberg P.W."/>
            <person name="Jex A.R."/>
            <person name="Gasser R.B."/>
        </authorList>
    </citation>
    <scope>NUCLEOTIDE SEQUENCE [LARGE SCALE GENOMIC DNA]</scope>
    <source>
        <strain evidence="1">PN_DK_2014</strain>
    </source>
</reference>
<evidence type="ECO:0000313" key="1">
    <source>
        <dbReference type="EMBL" id="KHN85159.1"/>
    </source>
</evidence>